<evidence type="ECO:0000313" key="2">
    <source>
        <dbReference type="EMBL" id="KAK1579922.1"/>
    </source>
</evidence>
<evidence type="ECO:0000256" key="1">
    <source>
        <dbReference type="SAM" id="Phobius"/>
    </source>
</evidence>
<reference evidence="2" key="1">
    <citation type="submission" date="2021-06" db="EMBL/GenBank/DDBJ databases">
        <title>Comparative genomics, transcriptomics and evolutionary studies reveal genomic signatures of adaptation to plant cell wall in hemibiotrophic fungi.</title>
        <authorList>
            <consortium name="DOE Joint Genome Institute"/>
            <person name="Baroncelli R."/>
            <person name="Diaz J.F."/>
            <person name="Benocci T."/>
            <person name="Peng M."/>
            <person name="Battaglia E."/>
            <person name="Haridas S."/>
            <person name="Andreopoulos W."/>
            <person name="Labutti K."/>
            <person name="Pangilinan J."/>
            <person name="Floch G.L."/>
            <person name="Makela M.R."/>
            <person name="Henrissat B."/>
            <person name="Grigoriev I.V."/>
            <person name="Crouch J.A."/>
            <person name="De Vries R.P."/>
            <person name="Sukno S.A."/>
            <person name="Thon M.R."/>
        </authorList>
    </citation>
    <scope>NUCLEOTIDE SEQUENCE</scope>
    <source>
        <strain evidence="2">CBS 125086</strain>
    </source>
</reference>
<accession>A0AAD8V1M6</accession>
<keyword evidence="1" id="KW-0472">Membrane</keyword>
<comment type="caution">
    <text evidence="2">The sequence shown here is derived from an EMBL/GenBank/DDBJ whole genome shotgun (WGS) entry which is preliminary data.</text>
</comment>
<protein>
    <submittedName>
        <fullName evidence="2">Uncharacterized protein</fullName>
    </submittedName>
</protein>
<dbReference type="EMBL" id="JAHLJV010000060">
    <property type="protein sequence ID" value="KAK1579922.1"/>
    <property type="molecule type" value="Genomic_DNA"/>
</dbReference>
<dbReference type="AlphaFoldDB" id="A0AAD8V1M6"/>
<name>A0AAD8V1M6_9PEZI</name>
<evidence type="ECO:0000313" key="3">
    <source>
        <dbReference type="Proteomes" id="UP001230504"/>
    </source>
</evidence>
<dbReference type="Proteomes" id="UP001230504">
    <property type="component" value="Unassembled WGS sequence"/>
</dbReference>
<keyword evidence="1" id="KW-0812">Transmembrane</keyword>
<sequence length="120" mass="12283">MSGVSSTASADVEAGFESVDRNVIGVGQLVGELISGPVRLGLAVVVAIAVVVAVVVFLVVLFVVVVVVVVVVADTIARLSHFRVAVSASVCLGLCVSYPVDILRGVSLSSWLSLEYNAGE</sequence>
<keyword evidence="1" id="KW-1133">Transmembrane helix</keyword>
<dbReference type="GeneID" id="85446804"/>
<gene>
    <name evidence="2" type="ORF">LY79DRAFT_651811</name>
</gene>
<dbReference type="RefSeq" id="XP_060411000.1">
    <property type="nucleotide sequence ID" value="XM_060562564.1"/>
</dbReference>
<keyword evidence="3" id="KW-1185">Reference proteome</keyword>
<proteinExistence type="predicted"/>
<organism evidence="2 3">
    <name type="scientific">Colletotrichum navitas</name>
    <dbReference type="NCBI Taxonomy" id="681940"/>
    <lineage>
        <taxon>Eukaryota</taxon>
        <taxon>Fungi</taxon>
        <taxon>Dikarya</taxon>
        <taxon>Ascomycota</taxon>
        <taxon>Pezizomycotina</taxon>
        <taxon>Sordariomycetes</taxon>
        <taxon>Hypocreomycetidae</taxon>
        <taxon>Glomerellales</taxon>
        <taxon>Glomerellaceae</taxon>
        <taxon>Colletotrichum</taxon>
        <taxon>Colletotrichum graminicola species complex</taxon>
    </lineage>
</organism>
<feature type="transmembrane region" description="Helical" evidence="1">
    <location>
        <begin position="40"/>
        <end position="73"/>
    </location>
</feature>